<sequence>MNMAIMQVAPQFIRAFLREWRVFRLINHGIVFPFLMLCQLCWLLLNGVARRQAGIR</sequence>
<gene>
    <name evidence="2" type="ORF">PANT111_200011</name>
</gene>
<dbReference type="AlphaFoldDB" id="A0AAX3J760"/>
<proteinExistence type="predicted"/>
<evidence type="ECO:0000313" key="2">
    <source>
        <dbReference type="EMBL" id="VXB98700.1"/>
    </source>
</evidence>
<keyword evidence="1" id="KW-0472">Membrane</keyword>
<dbReference type="EMBL" id="CABWMH010000013">
    <property type="protein sequence ID" value="VXB98700.1"/>
    <property type="molecule type" value="Genomic_DNA"/>
</dbReference>
<dbReference type="Proteomes" id="UP000433737">
    <property type="component" value="Unassembled WGS sequence"/>
</dbReference>
<evidence type="ECO:0000313" key="3">
    <source>
        <dbReference type="Proteomes" id="UP000433737"/>
    </source>
</evidence>
<organism evidence="2 3">
    <name type="scientific">Pantoea brenneri</name>
    <dbReference type="NCBI Taxonomy" id="472694"/>
    <lineage>
        <taxon>Bacteria</taxon>
        <taxon>Pseudomonadati</taxon>
        <taxon>Pseudomonadota</taxon>
        <taxon>Gammaproteobacteria</taxon>
        <taxon>Enterobacterales</taxon>
        <taxon>Erwiniaceae</taxon>
        <taxon>Pantoea</taxon>
    </lineage>
</organism>
<keyword evidence="1" id="KW-0812">Transmembrane</keyword>
<keyword evidence="1" id="KW-1133">Transmembrane helix</keyword>
<accession>A0AAX3J760</accession>
<comment type="caution">
    <text evidence="2">The sequence shown here is derived from an EMBL/GenBank/DDBJ whole genome shotgun (WGS) entry which is preliminary data.</text>
</comment>
<name>A0AAX3J760_9GAMM</name>
<evidence type="ECO:0000256" key="1">
    <source>
        <dbReference type="SAM" id="Phobius"/>
    </source>
</evidence>
<evidence type="ECO:0008006" key="4">
    <source>
        <dbReference type="Google" id="ProtNLM"/>
    </source>
</evidence>
<protein>
    <recommendedName>
        <fullName evidence="4">ABC transporter permease</fullName>
    </recommendedName>
</protein>
<reference evidence="2 3" key="1">
    <citation type="submission" date="2019-10" db="EMBL/GenBank/DDBJ databases">
        <authorList>
            <person name="Karimi E."/>
        </authorList>
    </citation>
    <scope>NUCLEOTIDE SEQUENCE [LARGE SCALE GENOMIC DNA]</scope>
    <source>
        <strain evidence="2">Pantoea sp. 111</strain>
    </source>
</reference>
<feature type="transmembrane region" description="Helical" evidence="1">
    <location>
        <begin position="30"/>
        <end position="49"/>
    </location>
</feature>